<sequence length="70" mass="8127">GHRRRRHPDRDRRHLRVRAGLQHRRGRGVRAGLDPHPGRPALDRARSLPDRAEPPPPHDRRAAPVRQPDL</sequence>
<feature type="compositionally biased region" description="Basic residues" evidence="1">
    <location>
        <begin position="1"/>
        <end position="28"/>
    </location>
</feature>
<accession>A0A6J4LYQ7</accession>
<evidence type="ECO:0000256" key="1">
    <source>
        <dbReference type="SAM" id="MobiDB-lite"/>
    </source>
</evidence>
<dbReference type="AlphaFoldDB" id="A0A6J4LYQ7"/>
<protein>
    <submittedName>
        <fullName evidence="2">Uncharacterized protein</fullName>
    </submittedName>
</protein>
<feature type="non-terminal residue" evidence="2">
    <location>
        <position position="70"/>
    </location>
</feature>
<feature type="non-terminal residue" evidence="2">
    <location>
        <position position="1"/>
    </location>
</feature>
<feature type="compositionally biased region" description="Basic and acidic residues" evidence="1">
    <location>
        <begin position="41"/>
        <end position="70"/>
    </location>
</feature>
<evidence type="ECO:0000313" key="2">
    <source>
        <dbReference type="EMBL" id="CAA9345709.1"/>
    </source>
</evidence>
<gene>
    <name evidence="2" type="ORF">AVDCRST_MAG29-1859</name>
</gene>
<proteinExistence type="predicted"/>
<dbReference type="EMBL" id="CADCUG010000116">
    <property type="protein sequence ID" value="CAA9345709.1"/>
    <property type="molecule type" value="Genomic_DNA"/>
</dbReference>
<feature type="region of interest" description="Disordered" evidence="1">
    <location>
        <begin position="1"/>
        <end position="70"/>
    </location>
</feature>
<reference evidence="2" key="1">
    <citation type="submission" date="2020-02" db="EMBL/GenBank/DDBJ databases">
        <authorList>
            <person name="Meier V. D."/>
        </authorList>
    </citation>
    <scope>NUCLEOTIDE SEQUENCE</scope>
    <source>
        <strain evidence="2">AVDCRST_MAG29</strain>
    </source>
</reference>
<organism evidence="2">
    <name type="scientific">uncultured Nocardioidaceae bacterium</name>
    <dbReference type="NCBI Taxonomy" id="253824"/>
    <lineage>
        <taxon>Bacteria</taxon>
        <taxon>Bacillati</taxon>
        <taxon>Actinomycetota</taxon>
        <taxon>Actinomycetes</taxon>
        <taxon>Propionibacteriales</taxon>
        <taxon>Nocardioidaceae</taxon>
        <taxon>environmental samples</taxon>
    </lineage>
</organism>
<name>A0A6J4LYQ7_9ACTN</name>